<dbReference type="AlphaFoldDB" id="A0AAE3AV30"/>
<feature type="domain" description="Baseplate protein J-like barrel" evidence="1">
    <location>
        <begin position="106"/>
        <end position="157"/>
    </location>
</feature>
<organism evidence="3 4">
    <name type="scientific">Gallintestinimicrobium propionicum</name>
    <dbReference type="NCBI Taxonomy" id="2981770"/>
    <lineage>
        <taxon>Bacteria</taxon>
        <taxon>Bacillati</taxon>
        <taxon>Bacillota</taxon>
        <taxon>Clostridia</taxon>
        <taxon>Lachnospirales</taxon>
        <taxon>Lachnospiraceae</taxon>
        <taxon>Gallintestinimicrobium</taxon>
    </lineage>
</organism>
<gene>
    <name evidence="3" type="ORF">LKD45_11005</name>
</gene>
<dbReference type="PANTHER" id="PTHR37829">
    <property type="entry name" value="PHAGE-LIKE ELEMENT PBSX PROTEIN XKDT"/>
    <property type="match status" value="1"/>
</dbReference>
<feature type="domain" description="Baseplate J-like central" evidence="2">
    <location>
        <begin position="180"/>
        <end position="248"/>
    </location>
</feature>
<evidence type="ECO:0000259" key="1">
    <source>
        <dbReference type="Pfam" id="PF04865"/>
    </source>
</evidence>
<reference evidence="3 4" key="1">
    <citation type="submission" date="2021-10" db="EMBL/GenBank/DDBJ databases">
        <title>Anaerobic single-cell dispensing facilitates the cultivation of human gut bacteria.</title>
        <authorList>
            <person name="Afrizal A."/>
        </authorList>
    </citation>
    <scope>NUCLEOTIDE SEQUENCE [LARGE SCALE GENOMIC DNA]</scope>
    <source>
        <strain evidence="3 4">CLA-AA-H244</strain>
    </source>
</reference>
<dbReference type="Proteomes" id="UP001199355">
    <property type="component" value="Unassembled WGS sequence"/>
</dbReference>
<evidence type="ECO:0000313" key="4">
    <source>
        <dbReference type="Proteomes" id="UP001199355"/>
    </source>
</evidence>
<accession>A0AAE3AV30</accession>
<dbReference type="InterPro" id="IPR006949">
    <property type="entry name" value="Barrel_Baseplate_J-like"/>
</dbReference>
<dbReference type="RefSeq" id="WP_308728560.1">
    <property type="nucleotide sequence ID" value="NZ_JAJEQF010000029.1"/>
</dbReference>
<dbReference type="Pfam" id="PF04865">
    <property type="entry name" value="Baseplate_J"/>
    <property type="match status" value="1"/>
</dbReference>
<dbReference type="PANTHER" id="PTHR37829:SF3">
    <property type="entry name" value="PROTEIN JAYE-RELATED"/>
    <property type="match status" value="1"/>
</dbReference>
<keyword evidence="4" id="KW-1185">Reference proteome</keyword>
<evidence type="ECO:0000259" key="2">
    <source>
        <dbReference type="Pfam" id="PF26078"/>
    </source>
</evidence>
<comment type="caution">
    <text evidence="3">The sequence shown here is derived from an EMBL/GenBank/DDBJ whole genome shotgun (WGS) entry which is preliminary data.</text>
</comment>
<name>A0AAE3AV30_9FIRM</name>
<proteinExistence type="predicted"/>
<dbReference type="InterPro" id="IPR058531">
    <property type="entry name" value="Baseplate_J_M"/>
</dbReference>
<protein>
    <submittedName>
        <fullName evidence="3">Baseplate J/gp47 family protein</fullName>
    </submittedName>
</protein>
<dbReference type="EMBL" id="JAJEQF010000029">
    <property type="protein sequence ID" value="MCC2168209.1"/>
    <property type="molecule type" value="Genomic_DNA"/>
</dbReference>
<dbReference type="Pfam" id="PF26078">
    <property type="entry name" value="Baseplate_J_M"/>
    <property type="match status" value="1"/>
</dbReference>
<dbReference type="InterPro" id="IPR052399">
    <property type="entry name" value="Phage_Baseplate_Assmbl_Protein"/>
</dbReference>
<evidence type="ECO:0000313" key="3">
    <source>
        <dbReference type="EMBL" id="MCC2168209.1"/>
    </source>
</evidence>
<sequence length="347" mass="37401">MSENSFIAILNRMKSRITTEADRREGTWTADNLQAVANELARVYAEDILPQAFVATAVGKNLDSACSDYGITRREATKAETVVEVTGDPGNYSGVTGYAGEIAFLLDDFVIEGVGAVQVRAVCMTAGEQGNVAAGSITEADSIHIRKITNPEDAEGGYDRESDNVLRQRALEHIRTPAISGNIAHYIQWAKEIPGVHKVKVFDLVRGNGTVDVVLIANDNEPAPESLVTDVAEYIESQRPIGADVLVTSAEAVELQVEAAVLVKSGYTESMVTARLQELLDRYCEDTAFLSTVVSYLGIVALVFDCPGVVDVENARINGQEKSLILTARQFPVALPVRISVKEVADA</sequence>